<dbReference type="EMBL" id="VBAN01000322">
    <property type="protein sequence ID" value="TMI79517.1"/>
    <property type="molecule type" value="Genomic_DNA"/>
</dbReference>
<evidence type="ECO:0000259" key="1">
    <source>
        <dbReference type="PROSITE" id="PS51186"/>
    </source>
</evidence>
<dbReference type="AlphaFoldDB" id="A0A537J7M6"/>
<reference evidence="2 3" key="1">
    <citation type="journal article" date="2019" name="Nat. Microbiol.">
        <title>Mediterranean grassland soil C-N compound turnover is dependent on rainfall and depth, and is mediated by genomically divergent microorganisms.</title>
        <authorList>
            <person name="Diamond S."/>
            <person name="Andeer P.F."/>
            <person name="Li Z."/>
            <person name="Crits-Christoph A."/>
            <person name="Burstein D."/>
            <person name="Anantharaman K."/>
            <person name="Lane K.R."/>
            <person name="Thomas B.C."/>
            <person name="Pan C."/>
            <person name="Northen T.R."/>
            <person name="Banfield J.F."/>
        </authorList>
    </citation>
    <scope>NUCLEOTIDE SEQUENCE [LARGE SCALE GENOMIC DNA]</scope>
    <source>
        <strain evidence="2">NP_6</strain>
    </source>
</reference>
<dbReference type="PROSITE" id="PS51186">
    <property type="entry name" value="GNAT"/>
    <property type="match status" value="1"/>
</dbReference>
<evidence type="ECO:0000313" key="3">
    <source>
        <dbReference type="Proteomes" id="UP000318093"/>
    </source>
</evidence>
<comment type="caution">
    <text evidence="2">The sequence shown here is derived from an EMBL/GenBank/DDBJ whole genome shotgun (WGS) entry which is preliminary data.</text>
</comment>
<dbReference type="GO" id="GO:0016747">
    <property type="term" value="F:acyltransferase activity, transferring groups other than amino-acyl groups"/>
    <property type="evidence" value="ECO:0007669"/>
    <property type="project" value="InterPro"/>
</dbReference>
<dbReference type="Proteomes" id="UP000318093">
    <property type="component" value="Unassembled WGS sequence"/>
</dbReference>
<name>A0A537J7M6_9BACT</name>
<dbReference type="Pfam" id="PF13508">
    <property type="entry name" value="Acetyltransf_7"/>
    <property type="match status" value="1"/>
</dbReference>
<accession>A0A537J7M6</accession>
<dbReference type="InterPro" id="IPR000182">
    <property type="entry name" value="GNAT_dom"/>
</dbReference>
<feature type="domain" description="N-acetyltransferase" evidence="1">
    <location>
        <begin position="3"/>
        <end position="142"/>
    </location>
</feature>
<gene>
    <name evidence="2" type="ORF">E6H03_10095</name>
</gene>
<dbReference type="SUPFAM" id="SSF55729">
    <property type="entry name" value="Acyl-CoA N-acyltransferases (Nat)"/>
    <property type="match status" value="1"/>
</dbReference>
<protein>
    <submittedName>
        <fullName evidence="2">GNAT family N-acetyltransferase</fullName>
    </submittedName>
</protein>
<organism evidence="2 3">
    <name type="scientific">Candidatus Segetimicrobium genomatis</name>
    <dbReference type="NCBI Taxonomy" id="2569760"/>
    <lineage>
        <taxon>Bacteria</taxon>
        <taxon>Bacillati</taxon>
        <taxon>Candidatus Sysuimicrobiota</taxon>
        <taxon>Candidatus Sysuimicrobiia</taxon>
        <taxon>Candidatus Sysuimicrobiales</taxon>
        <taxon>Candidatus Segetimicrobiaceae</taxon>
        <taxon>Candidatus Segetimicrobium</taxon>
    </lineage>
</organism>
<dbReference type="CDD" id="cd04301">
    <property type="entry name" value="NAT_SF"/>
    <property type="match status" value="1"/>
</dbReference>
<sequence length="301" mass="32065">MNYRIRRAIEEDLRPIYDVWCAAALRGRSPTPWAVMASLFRHEMATGEMWVAEGANGLVGFAALMVRGDVAFLGELFVLPDVQSRGIGRALLRQVLAAPADIYCTMSSGDPRAMALYIGAGMTPQWPHFLLTAAVFEERLLPGSDVTVAVAAPGDLELVAWDTRVGGRHRPQDHDYWQRGIGAAALWFKRAGAVCGCGYVSQRPADAARPAAAGVGPLGALSADDAPACVGAAVRWARDAGAAASSVIYIAVPGQHGALSSLLRAGFQIREVETFCCSRSPEFFDPRTYLAAAAPEGTSLF</sequence>
<keyword evidence="2" id="KW-0808">Transferase</keyword>
<proteinExistence type="predicted"/>
<evidence type="ECO:0000313" key="2">
    <source>
        <dbReference type="EMBL" id="TMI79517.1"/>
    </source>
</evidence>
<dbReference type="InterPro" id="IPR016181">
    <property type="entry name" value="Acyl_CoA_acyltransferase"/>
</dbReference>
<dbReference type="Gene3D" id="3.40.630.30">
    <property type="match status" value="1"/>
</dbReference>